<evidence type="ECO:0000313" key="3">
    <source>
        <dbReference type="EMBL" id="SKD09163.1"/>
    </source>
</evidence>
<feature type="coiled-coil region" evidence="1">
    <location>
        <begin position="275"/>
        <end position="313"/>
    </location>
</feature>
<evidence type="ECO:0000313" key="4">
    <source>
        <dbReference type="Proteomes" id="UP000190166"/>
    </source>
</evidence>
<accession>A0A1T5P998</accession>
<dbReference type="STRING" id="393003.SAMN05660461_5044"/>
<feature type="signal peptide" evidence="2">
    <location>
        <begin position="1"/>
        <end position="23"/>
    </location>
</feature>
<dbReference type="PROSITE" id="PS51257">
    <property type="entry name" value="PROKAR_LIPOPROTEIN"/>
    <property type="match status" value="1"/>
</dbReference>
<evidence type="ECO:0000256" key="2">
    <source>
        <dbReference type="SAM" id="SignalP"/>
    </source>
</evidence>
<evidence type="ECO:0000256" key="1">
    <source>
        <dbReference type="SAM" id="Coils"/>
    </source>
</evidence>
<keyword evidence="2" id="KW-0732">Signal</keyword>
<organism evidence="3 4">
    <name type="scientific">Chitinophaga ginsengisegetis</name>
    <dbReference type="NCBI Taxonomy" id="393003"/>
    <lineage>
        <taxon>Bacteria</taxon>
        <taxon>Pseudomonadati</taxon>
        <taxon>Bacteroidota</taxon>
        <taxon>Chitinophagia</taxon>
        <taxon>Chitinophagales</taxon>
        <taxon>Chitinophagaceae</taxon>
        <taxon>Chitinophaga</taxon>
    </lineage>
</organism>
<reference evidence="3 4" key="1">
    <citation type="submission" date="2017-02" db="EMBL/GenBank/DDBJ databases">
        <authorList>
            <person name="Peterson S.W."/>
        </authorList>
    </citation>
    <scope>NUCLEOTIDE SEQUENCE [LARGE SCALE GENOMIC DNA]</scope>
    <source>
        <strain evidence="3 4">DSM 18108</strain>
    </source>
</reference>
<proteinExistence type="predicted"/>
<name>A0A1T5P998_9BACT</name>
<feature type="chain" id="PRO_5012933840" evidence="2">
    <location>
        <begin position="24"/>
        <end position="314"/>
    </location>
</feature>
<gene>
    <name evidence="3" type="ORF">SAMN05660461_5044</name>
</gene>
<dbReference type="RefSeq" id="WP_079472305.1">
    <property type="nucleotide sequence ID" value="NZ_FUZZ01000004.1"/>
</dbReference>
<dbReference type="Proteomes" id="UP000190166">
    <property type="component" value="Unassembled WGS sequence"/>
</dbReference>
<keyword evidence="1" id="KW-0175">Coiled coil</keyword>
<protein>
    <submittedName>
        <fullName evidence="3">Uncharacterized protein</fullName>
    </submittedName>
</protein>
<keyword evidence="4" id="KW-1185">Reference proteome</keyword>
<dbReference type="AlphaFoldDB" id="A0A1T5P998"/>
<sequence length="314" mass="35072">MKQLKKYSFICLLILGCKAPILAQVTGAFWVKGDTSKFYPVTFADGGWNSNVATDLEVGRSNVHNDNWWRGSIIARFRYHVTAWGNGSNFIDADIRQYSNVAGLNRMIAGWRDATIANSSGRIIIWMRGNTSYNYRSNFAVSPVIYDGEQEPLPYQEVGGPAHSFKAAVDSAVNVYGSTYNSSAYFIGGGNNYIAGKLAIGTYNPGSYKLAVEGTIGARRVKVTQGTWADFVFHPDYELPSLQEVERFIKANRHLPEIPSAKEVDKDGLDVGEMNKKLLQKIEELTLYMIEIKKESAAQRADLEMLKKEIKKKN</sequence>
<dbReference type="EMBL" id="FUZZ01000004">
    <property type="protein sequence ID" value="SKD09163.1"/>
    <property type="molecule type" value="Genomic_DNA"/>
</dbReference>